<evidence type="ECO:0000313" key="5">
    <source>
        <dbReference type="EMBL" id="CAB4197845.1"/>
    </source>
</evidence>
<dbReference type="EMBL" id="LR797373">
    <property type="protein sequence ID" value="CAB4210593.1"/>
    <property type="molecule type" value="Genomic_DNA"/>
</dbReference>
<evidence type="ECO:0000313" key="6">
    <source>
        <dbReference type="EMBL" id="CAB4210593.1"/>
    </source>
</evidence>
<dbReference type="EMBL" id="LR796855">
    <property type="protein sequence ID" value="CAB4169790.1"/>
    <property type="molecule type" value="Genomic_DNA"/>
</dbReference>
<evidence type="ECO:0000313" key="1">
    <source>
        <dbReference type="EMBL" id="CAB4135550.1"/>
    </source>
</evidence>
<sequence length="59" mass="7257">MNRQEQRVWTKLEEYIQARRTFFKEETQPTWKAWKAAELQMVAEYTMYLKETKKNGSKP</sequence>
<protein>
    <submittedName>
        <fullName evidence="1">Uncharacterized protein</fullName>
    </submittedName>
</protein>
<dbReference type="EMBL" id="LR796302">
    <property type="protein sequence ID" value="CAB4135550.1"/>
    <property type="molecule type" value="Genomic_DNA"/>
</dbReference>
<dbReference type="EMBL" id="LR797261">
    <property type="protein sequence ID" value="CAB4197845.1"/>
    <property type="molecule type" value="Genomic_DNA"/>
</dbReference>
<dbReference type="EMBL" id="LR796533">
    <property type="protein sequence ID" value="CAB4150104.1"/>
    <property type="molecule type" value="Genomic_DNA"/>
</dbReference>
<reference evidence="1" key="1">
    <citation type="submission" date="2020-04" db="EMBL/GenBank/DDBJ databases">
        <authorList>
            <person name="Chiriac C."/>
            <person name="Salcher M."/>
            <person name="Ghai R."/>
            <person name="Kavagutti S V."/>
        </authorList>
    </citation>
    <scope>NUCLEOTIDE SEQUENCE</scope>
</reference>
<organism evidence="1">
    <name type="scientific">uncultured Caudovirales phage</name>
    <dbReference type="NCBI Taxonomy" id="2100421"/>
    <lineage>
        <taxon>Viruses</taxon>
        <taxon>Duplodnaviria</taxon>
        <taxon>Heunggongvirae</taxon>
        <taxon>Uroviricota</taxon>
        <taxon>Caudoviricetes</taxon>
        <taxon>Peduoviridae</taxon>
        <taxon>Maltschvirus</taxon>
        <taxon>Maltschvirus maltsch</taxon>
    </lineage>
</organism>
<name>A0A6J5LRB3_9CAUD</name>
<accession>A0A6J5LRB3</accession>
<evidence type="ECO:0000313" key="4">
    <source>
        <dbReference type="EMBL" id="CAB4183155.1"/>
    </source>
</evidence>
<gene>
    <name evidence="4" type="ORF">UFOVP1078_44</name>
    <name evidence="5" type="ORF">UFOVP1317_34</name>
    <name evidence="6" type="ORF">UFOVP1429_29</name>
    <name evidence="1" type="ORF">UFOVP289_55</name>
    <name evidence="2" type="ORF">UFOVP547_55</name>
    <name evidence="3" type="ORF">UFOVP900_14</name>
</gene>
<proteinExistence type="predicted"/>
<evidence type="ECO:0000313" key="3">
    <source>
        <dbReference type="EMBL" id="CAB4169790.1"/>
    </source>
</evidence>
<dbReference type="EMBL" id="LR797044">
    <property type="protein sequence ID" value="CAB4183155.1"/>
    <property type="molecule type" value="Genomic_DNA"/>
</dbReference>
<evidence type="ECO:0000313" key="2">
    <source>
        <dbReference type="EMBL" id="CAB4150104.1"/>
    </source>
</evidence>